<feature type="transmembrane region" description="Helical" evidence="1">
    <location>
        <begin position="213"/>
        <end position="232"/>
    </location>
</feature>
<feature type="transmembrane region" description="Helical" evidence="1">
    <location>
        <begin position="296"/>
        <end position="317"/>
    </location>
</feature>
<dbReference type="AlphaFoldDB" id="A0A1Y6CUI0"/>
<keyword evidence="1" id="KW-0812">Transmembrane</keyword>
<feature type="transmembrane region" description="Helical" evidence="1">
    <location>
        <begin position="380"/>
        <end position="401"/>
    </location>
</feature>
<feature type="transmembrane region" description="Helical" evidence="1">
    <location>
        <begin position="20"/>
        <end position="38"/>
    </location>
</feature>
<feature type="transmembrane region" description="Helical" evidence="1">
    <location>
        <begin position="44"/>
        <end position="62"/>
    </location>
</feature>
<name>A0A1Y6CUI0_9BACT</name>
<keyword evidence="1" id="KW-1133">Transmembrane helix</keyword>
<keyword evidence="1" id="KW-0472">Membrane</keyword>
<dbReference type="STRING" id="1513793.SAMN06296036_12954"/>
<sequence length="639" mass="71836">MQTKLSKLQWKFSDAQSRKFDAFTPILLLSIAISFTLHYGVKDLPWELLLGTAPLIILPAFFKGHIKHYSILFLVSGYIVFSLMLPGYFHWIAKTLGVASLCAMFLILVSKAPSFLRKTFKATLPLYIVANFMLGASIFWVFLRPYRLDRWPDAPLEALKYGVINVDHLYHLAISSMVLSEGVPSIGVHEVLYRHFHVLQHFFQASMTAASGLESYLIYPVVIIFVIAPLVISSLEGLLQALKVPSYLIFLSFFFFYGLSSADYLNRDESNLLSYSILYIFLGVVVARGHTFLGGVFIFLGFLAKNATGVAVAGLACFWTFKLLVDRKYVQFTITLLLNLLVTYVSIQMTSVNYGGNGTDFGFLQSYFNMRSRFSGPFDFLWTYFNLSLVISALLLFIVLCRRSLKPVANFMSVSWLLVFGYTLLAINAATPGLTIGHVFSVSFWIGLPLIIKIVHDLCQENAFSLYIVIGIFLGCSWNIFGKASNAIESYESQQEARATNFEAMKSRNLGLGKYVEVLSAISSYEKSGSFLVEIDQASKFWSFYPHWTGTRYVMPFYVPILAKMPGWNGYNHSTMKSTGLFWGYQKYAQNPLVGDPCKLTGRDGVFKVFDSESGPRVSFRACKAGVAVQREELAKLGK</sequence>
<dbReference type="RefSeq" id="WP_159455675.1">
    <property type="nucleotide sequence ID" value="NZ_FWZT01000029.1"/>
</dbReference>
<dbReference type="EMBL" id="FWZT01000029">
    <property type="protein sequence ID" value="SMF75617.1"/>
    <property type="molecule type" value="Genomic_DNA"/>
</dbReference>
<organism evidence="2 3">
    <name type="scientific">Pseudobacteriovorax antillogorgiicola</name>
    <dbReference type="NCBI Taxonomy" id="1513793"/>
    <lineage>
        <taxon>Bacteria</taxon>
        <taxon>Pseudomonadati</taxon>
        <taxon>Bdellovibrionota</taxon>
        <taxon>Oligoflexia</taxon>
        <taxon>Oligoflexales</taxon>
        <taxon>Pseudobacteriovoracaceae</taxon>
        <taxon>Pseudobacteriovorax</taxon>
    </lineage>
</organism>
<dbReference type="Proteomes" id="UP000192907">
    <property type="component" value="Unassembled WGS sequence"/>
</dbReference>
<evidence type="ECO:0000256" key="1">
    <source>
        <dbReference type="SAM" id="Phobius"/>
    </source>
</evidence>
<reference evidence="3" key="1">
    <citation type="submission" date="2017-04" db="EMBL/GenBank/DDBJ databases">
        <authorList>
            <person name="Varghese N."/>
            <person name="Submissions S."/>
        </authorList>
    </citation>
    <scope>NUCLEOTIDE SEQUENCE [LARGE SCALE GENOMIC DNA]</scope>
    <source>
        <strain evidence="3">RKEM611</strain>
    </source>
</reference>
<accession>A0A1Y6CUI0</accession>
<feature type="transmembrane region" description="Helical" evidence="1">
    <location>
        <begin position="69"/>
        <end position="89"/>
    </location>
</feature>
<feature type="transmembrane region" description="Helical" evidence="1">
    <location>
        <begin position="244"/>
        <end position="265"/>
    </location>
</feature>
<feature type="transmembrane region" description="Helical" evidence="1">
    <location>
        <begin position="272"/>
        <end position="290"/>
    </location>
</feature>
<feature type="transmembrane region" description="Helical" evidence="1">
    <location>
        <begin position="124"/>
        <end position="143"/>
    </location>
</feature>
<feature type="transmembrane region" description="Helical" evidence="1">
    <location>
        <begin position="464"/>
        <end position="481"/>
    </location>
</feature>
<keyword evidence="3" id="KW-1185">Reference proteome</keyword>
<feature type="transmembrane region" description="Helical" evidence="1">
    <location>
        <begin position="329"/>
        <end position="347"/>
    </location>
</feature>
<evidence type="ECO:0000313" key="3">
    <source>
        <dbReference type="Proteomes" id="UP000192907"/>
    </source>
</evidence>
<evidence type="ECO:0000313" key="2">
    <source>
        <dbReference type="EMBL" id="SMF75617.1"/>
    </source>
</evidence>
<feature type="transmembrane region" description="Helical" evidence="1">
    <location>
        <begin position="433"/>
        <end position="452"/>
    </location>
</feature>
<gene>
    <name evidence="2" type="ORF">SAMN06296036_12954</name>
</gene>
<proteinExistence type="predicted"/>
<protein>
    <submittedName>
        <fullName evidence="2">Uncharacterized protein</fullName>
    </submittedName>
</protein>
<feature type="transmembrane region" description="Helical" evidence="1">
    <location>
        <begin position="408"/>
        <end position="427"/>
    </location>
</feature>